<dbReference type="InterPro" id="IPR036291">
    <property type="entry name" value="NAD(P)-bd_dom_sf"/>
</dbReference>
<reference evidence="2 3" key="1">
    <citation type="journal article" date="2014" name="Int. J. Syst. Evol. Microbiol.">
        <title>Complete genome sequence of Corynebacterium casei LMG S-19264T (=DSM 44701T), isolated from a smear-ripened cheese.</title>
        <authorList>
            <consortium name="US DOE Joint Genome Institute (JGI-PGF)"/>
            <person name="Walter F."/>
            <person name="Albersmeier A."/>
            <person name="Kalinowski J."/>
            <person name="Ruckert C."/>
        </authorList>
    </citation>
    <scope>NUCLEOTIDE SEQUENCE [LARGE SCALE GENOMIC DNA]</scope>
    <source>
        <strain evidence="2 3">CGMCC 1.15358</strain>
    </source>
</reference>
<dbReference type="AlphaFoldDB" id="A0A916YFD2"/>
<dbReference type="PROSITE" id="PS00061">
    <property type="entry name" value="ADH_SHORT"/>
    <property type="match status" value="1"/>
</dbReference>
<dbReference type="RefSeq" id="WP_066766245.1">
    <property type="nucleotide sequence ID" value="NZ_BMIO01000004.1"/>
</dbReference>
<dbReference type="GO" id="GO:0048038">
    <property type="term" value="F:quinone binding"/>
    <property type="evidence" value="ECO:0007669"/>
    <property type="project" value="TreeGrafter"/>
</dbReference>
<dbReference type="FunFam" id="3.40.50.720:FF:000084">
    <property type="entry name" value="Short-chain dehydrogenase reductase"/>
    <property type="match status" value="1"/>
</dbReference>
<dbReference type="PANTHER" id="PTHR42760">
    <property type="entry name" value="SHORT-CHAIN DEHYDROGENASES/REDUCTASES FAMILY MEMBER"/>
    <property type="match status" value="1"/>
</dbReference>
<name>A0A916YFD2_9SPHN</name>
<dbReference type="EMBL" id="BMIO01000004">
    <property type="protein sequence ID" value="GGD42955.1"/>
    <property type="molecule type" value="Genomic_DNA"/>
</dbReference>
<accession>A0A916YFD2</accession>
<dbReference type="CDD" id="cd05233">
    <property type="entry name" value="SDR_c"/>
    <property type="match status" value="1"/>
</dbReference>
<dbReference type="SUPFAM" id="SSF51735">
    <property type="entry name" value="NAD(P)-binding Rossmann-fold domains"/>
    <property type="match status" value="1"/>
</dbReference>
<protein>
    <submittedName>
        <fullName evidence="2">3-oxoacyl-ACP reductase</fullName>
    </submittedName>
</protein>
<dbReference type="GO" id="GO:0016616">
    <property type="term" value="F:oxidoreductase activity, acting on the CH-OH group of donors, NAD or NADP as acceptor"/>
    <property type="evidence" value="ECO:0007669"/>
    <property type="project" value="TreeGrafter"/>
</dbReference>
<evidence type="ECO:0000313" key="2">
    <source>
        <dbReference type="EMBL" id="GGD42955.1"/>
    </source>
</evidence>
<organism evidence="2 3">
    <name type="scientific">Croceicoccus pelagius</name>
    <dbReference type="NCBI Taxonomy" id="1703341"/>
    <lineage>
        <taxon>Bacteria</taxon>
        <taxon>Pseudomonadati</taxon>
        <taxon>Pseudomonadota</taxon>
        <taxon>Alphaproteobacteria</taxon>
        <taxon>Sphingomonadales</taxon>
        <taxon>Erythrobacteraceae</taxon>
        <taxon>Croceicoccus</taxon>
    </lineage>
</organism>
<dbReference type="OrthoDB" id="7500984at2"/>
<dbReference type="InterPro" id="IPR002347">
    <property type="entry name" value="SDR_fam"/>
</dbReference>
<evidence type="ECO:0000256" key="1">
    <source>
        <dbReference type="ARBA" id="ARBA00006484"/>
    </source>
</evidence>
<sequence>MQRFQDKTVIVTGAGSGIGKATAKRFIDEGATVAMFGNSDKVEKAAGEFLEGKAIPVRVDVRNSESVKAAIDMIAEKTGRIDVLCNNAGVAVMADPEDHSDEDWHKVLDTNVDGMFFCARAAIRHLEKTGGSIVNTSSVSGTGGDWGMVAYNTSKGGVSNMTRALALDLGKKGIRVNAVAPSLTDTNLAEGIMEDKDKLAKFEERMPLDPPEQPEDIAAVIAFLASDDARMVTGAVLPVDGGVTASNGQPPIG</sequence>
<dbReference type="PANTHER" id="PTHR42760:SF122">
    <property type="entry name" value="NAD(P)-BINDING PROTEIN"/>
    <property type="match status" value="1"/>
</dbReference>
<dbReference type="InterPro" id="IPR020904">
    <property type="entry name" value="Sc_DH/Rdtase_CS"/>
</dbReference>
<dbReference type="PRINTS" id="PR00080">
    <property type="entry name" value="SDRFAMILY"/>
</dbReference>
<keyword evidence="3" id="KW-1185">Reference proteome</keyword>
<proteinExistence type="inferred from homology"/>
<dbReference type="Proteomes" id="UP000598997">
    <property type="component" value="Unassembled WGS sequence"/>
</dbReference>
<dbReference type="Gene3D" id="3.40.50.720">
    <property type="entry name" value="NAD(P)-binding Rossmann-like Domain"/>
    <property type="match status" value="1"/>
</dbReference>
<gene>
    <name evidence="2" type="ORF">GCM10010989_16280</name>
</gene>
<evidence type="ECO:0000313" key="3">
    <source>
        <dbReference type="Proteomes" id="UP000598997"/>
    </source>
</evidence>
<comment type="similarity">
    <text evidence="1">Belongs to the short-chain dehydrogenases/reductases (SDR) family.</text>
</comment>
<dbReference type="GO" id="GO:0006633">
    <property type="term" value="P:fatty acid biosynthetic process"/>
    <property type="evidence" value="ECO:0007669"/>
    <property type="project" value="TreeGrafter"/>
</dbReference>
<dbReference type="PRINTS" id="PR00081">
    <property type="entry name" value="GDHRDH"/>
</dbReference>
<dbReference type="NCBIfam" id="NF005559">
    <property type="entry name" value="PRK07231.1"/>
    <property type="match status" value="1"/>
</dbReference>
<dbReference type="Pfam" id="PF13561">
    <property type="entry name" value="adh_short_C2"/>
    <property type="match status" value="1"/>
</dbReference>
<comment type="caution">
    <text evidence="2">The sequence shown here is derived from an EMBL/GenBank/DDBJ whole genome shotgun (WGS) entry which is preliminary data.</text>
</comment>